<keyword evidence="5" id="KW-0732">Signal</keyword>
<dbReference type="AlphaFoldDB" id="K0ZAJ4"/>
<evidence type="ECO:0000256" key="5">
    <source>
        <dbReference type="SAM" id="SignalP"/>
    </source>
</evidence>
<dbReference type="InParanoid" id="K0ZAJ4"/>
<accession>K0ZAJ4</accession>
<evidence type="ECO:0000256" key="2">
    <source>
        <dbReference type="ARBA" id="ARBA00022630"/>
    </source>
</evidence>
<feature type="signal peptide" evidence="5">
    <location>
        <begin position="1"/>
        <end position="22"/>
    </location>
</feature>
<dbReference type="SUPFAM" id="SSF51905">
    <property type="entry name" value="FAD/NAD(P)-binding domain"/>
    <property type="match status" value="1"/>
</dbReference>
<dbReference type="InterPro" id="IPR003953">
    <property type="entry name" value="FAD-dep_OxRdtase_2_FAD-bd"/>
</dbReference>
<comment type="cofactor">
    <cofactor evidence="1">
        <name>FAD</name>
        <dbReference type="ChEBI" id="CHEBI:57692"/>
    </cofactor>
</comment>
<dbReference type="PATRIC" id="fig|742818.3.peg.25"/>
<gene>
    <name evidence="7" type="ORF">HMPREF9451_00026</name>
</gene>
<comment type="caution">
    <text evidence="7">The sequence shown here is derived from an EMBL/GenBank/DDBJ whole genome shotgun (WGS) entry which is preliminary data.</text>
</comment>
<proteinExistence type="predicted"/>
<dbReference type="PANTHER" id="PTHR43400">
    <property type="entry name" value="FUMARATE REDUCTASE"/>
    <property type="match status" value="1"/>
</dbReference>
<dbReference type="InterPro" id="IPR050315">
    <property type="entry name" value="FAD-oxidoreductase_2"/>
</dbReference>
<dbReference type="InterPro" id="IPR027477">
    <property type="entry name" value="Succ_DH/fumarate_Rdtase_cat_sf"/>
</dbReference>
<dbReference type="OrthoDB" id="9806724at2"/>
<dbReference type="GO" id="GO:0008202">
    <property type="term" value="P:steroid metabolic process"/>
    <property type="evidence" value="ECO:0007669"/>
    <property type="project" value="UniProtKB-ARBA"/>
</dbReference>
<evidence type="ECO:0000313" key="7">
    <source>
        <dbReference type="EMBL" id="EJZ84425.1"/>
    </source>
</evidence>
<dbReference type="GO" id="GO:0033765">
    <property type="term" value="F:steroid dehydrogenase activity, acting on the CH-CH group of donors"/>
    <property type="evidence" value="ECO:0007669"/>
    <property type="project" value="UniProtKB-ARBA"/>
</dbReference>
<dbReference type="InterPro" id="IPR006311">
    <property type="entry name" value="TAT_signal"/>
</dbReference>
<dbReference type="eggNOG" id="COG1053">
    <property type="taxonomic scope" value="Bacteria"/>
</dbReference>
<dbReference type="InterPro" id="IPR036188">
    <property type="entry name" value="FAD/NAD-bd_sf"/>
</dbReference>
<feature type="chain" id="PRO_5039271241" description="FAD-dependent oxidoreductase 2 FAD-binding domain-containing protein" evidence="5">
    <location>
        <begin position="23"/>
        <end position="550"/>
    </location>
</feature>
<dbReference type="Proteomes" id="UP000006069">
    <property type="component" value="Unassembled WGS sequence"/>
</dbReference>
<reference evidence="7 8" key="1">
    <citation type="submission" date="2012-08" db="EMBL/GenBank/DDBJ databases">
        <title>The Genome Sequence of Slackia piriformis YIT 12062.</title>
        <authorList>
            <consortium name="The Broad Institute Genome Sequencing Platform"/>
            <person name="Earl A."/>
            <person name="Ward D."/>
            <person name="Feldgarden M."/>
            <person name="Gevers D."/>
            <person name="Morotomi M."/>
            <person name="Walker B."/>
            <person name="Young S.K."/>
            <person name="Zeng Q."/>
            <person name="Gargeya S."/>
            <person name="Fitzgerald M."/>
            <person name="Haas B."/>
            <person name="Abouelleil A."/>
            <person name="Alvarado L."/>
            <person name="Arachchi H.M."/>
            <person name="Berlin A.M."/>
            <person name="Chapman S.B."/>
            <person name="Goldberg J."/>
            <person name="Griggs A."/>
            <person name="Gujja S."/>
            <person name="Hansen M."/>
            <person name="Howarth C."/>
            <person name="Imamovic A."/>
            <person name="Larimer J."/>
            <person name="McCowen C."/>
            <person name="Montmayeur A."/>
            <person name="Murphy C."/>
            <person name="Neiman D."/>
            <person name="Pearson M."/>
            <person name="Priest M."/>
            <person name="Roberts A."/>
            <person name="Saif S."/>
            <person name="Shea T."/>
            <person name="Sisk P."/>
            <person name="Sykes S."/>
            <person name="Wortman J."/>
            <person name="Nusbaum C."/>
            <person name="Birren B."/>
        </authorList>
    </citation>
    <scope>NUCLEOTIDE SEQUENCE [LARGE SCALE GENOMIC DNA]</scope>
    <source>
        <strain evidence="7 8">YIT 12062</strain>
    </source>
</reference>
<dbReference type="RefSeq" id="WP_009138267.1">
    <property type="nucleotide sequence ID" value="NZ_JH815198.1"/>
</dbReference>
<keyword evidence="2" id="KW-0285">Flavoprotein</keyword>
<evidence type="ECO:0000313" key="8">
    <source>
        <dbReference type="Proteomes" id="UP000006069"/>
    </source>
</evidence>
<dbReference type="PROSITE" id="PS51257">
    <property type="entry name" value="PROKAR_LIPOPROTEIN"/>
    <property type="match status" value="1"/>
</dbReference>
<dbReference type="Gene3D" id="3.50.50.60">
    <property type="entry name" value="FAD/NAD(P)-binding domain"/>
    <property type="match status" value="2"/>
</dbReference>
<dbReference type="Gene3D" id="3.90.700.10">
    <property type="entry name" value="Succinate dehydrogenase/fumarate reductase flavoprotein, catalytic domain"/>
    <property type="match status" value="1"/>
</dbReference>
<sequence>MKTNQGISRRNFLALGSMAALAGGAASLAACAPSNASSDDDKKADEVSAEVKPADETMECDIAIVGAGGAGVWAAVEACRAGKNVIVIEKGQDVGVGNGAIAGGPFMVGSKLQQDAGIDFSVEEAFNHIMEYGHWSTNAAAIKRAVELSGSTVDQFTEEFGVPTGLRPDNYGAGHASVRCNFQSDPKDSKTQKKGVDRMGPLQQWAESNGAQFVFNTTGKTLIMENGACTGVQCEQESKIIDVKAPAVIVCTGGFLGNTDMMLERFGTFVNPLGSVLSVGEGIDMVQAAGGQLSTQWGIAGNEFSGSNQNAEGIWGKKNAAFAIGIYGTMLVNNQGRRFSNEGKFANLPLALGGAISLVGGQYYAIVDQAYIDGLNSGVDAWTLCGSDSENWRTGEMTLKDKPLENVQADIDAAVEAGWVFKADSVEALAEAISAPELVETVETYNAYCAEGKDEQFYKPACFLQPVAEGPFYAMQYEPSAWVTIGGIRTNDRLQAIDSKGLPIKGLYVAGADNGTLMSAPYCDYEGYSLMCAYSGGRMAGMYAAGDIEA</sequence>
<name>K0ZAJ4_9ACTN</name>
<evidence type="ECO:0000256" key="4">
    <source>
        <dbReference type="ARBA" id="ARBA00023002"/>
    </source>
</evidence>
<dbReference type="SUPFAM" id="SSF56425">
    <property type="entry name" value="Succinate dehydrogenase/fumarate reductase flavoprotein, catalytic domain"/>
    <property type="match status" value="1"/>
</dbReference>
<dbReference type="Pfam" id="PF00890">
    <property type="entry name" value="FAD_binding_2"/>
    <property type="match status" value="1"/>
</dbReference>
<keyword evidence="8" id="KW-1185">Reference proteome</keyword>
<evidence type="ECO:0000256" key="3">
    <source>
        <dbReference type="ARBA" id="ARBA00022827"/>
    </source>
</evidence>
<keyword evidence="3" id="KW-0274">FAD</keyword>
<evidence type="ECO:0000259" key="6">
    <source>
        <dbReference type="Pfam" id="PF00890"/>
    </source>
</evidence>
<dbReference type="PROSITE" id="PS51318">
    <property type="entry name" value="TAT"/>
    <property type="match status" value="1"/>
</dbReference>
<protein>
    <recommendedName>
        <fullName evidence="6">FAD-dependent oxidoreductase 2 FAD-binding domain-containing protein</fullName>
    </recommendedName>
</protein>
<feature type="domain" description="FAD-dependent oxidoreductase 2 FAD-binding" evidence="6">
    <location>
        <begin position="61"/>
        <end position="518"/>
    </location>
</feature>
<dbReference type="PRINTS" id="PR00411">
    <property type="entry name" value="PNDRDTASEI"/>
</dbReference>
<dbReference type="PANTHER" id="PTHR43400:SF10">
    <property type="entry name" value="3-OXOSTEROID 1-DEHYDROGENASE"/>
    <property type="match status" value="1"/>
</dbReference>
<dbReference type="EMBL" id="ADMD01000001">
    <property type="protein sequence ID" value="EJZ84425.1"/>
    <property type="molecule type" value="Genomic_DNA"/>
</dbReference>
<organism evidence="7 8">
    <name type="scientific">Slackia piriformis YIT 12062</name>
    <dbReference type="NCBI Taxonomy" id="742818"/>
    <lineage>
        <taxon>Bacteria</taxon>
        <taxon>Bacillati</taxon>
        <taxon>Actinomycetota</taxon>
        <taxon>Coriobacteriia</taxon>
        <taxon>Eggerthellales</taxon>
        <taxon>Eggerthellaceae</taxon>
        <taxon>Slackia</taxon>
    </lineage>
</organism>
<keyword evidence="4" id="KW-0560">Oxidoreductase</keyword>
<dbReference type="HOGENOM" id="CLU_011398_4_3_11"/>
<evidence type="ECO:0000256" key="1">
    <source>
        <dbReference type="ARBA" id="ARBA00001974"/>
    </source>
</evidence>